<dbReference type="EMBL" id="VUNE01000001">
    <property type="protein sequence ID" value="MST61960.1"/>
    <property type="molecule type" value="Genomic_DNA"/>
</dbReference>
<accession>A0A6N7WZ50</accession>
<organism evidence="5 6">
    <name type="scientific">Peptostreptococcus porci</name>
    <dbReference type="NCBI Taxonomy" id="2652282"/>
    <lineage>
        <taxon>Bacteria</taxon>
        <taxon>Bacillati</taxon>
        <taxon>Bacillota</taxon>
        <taxon>Clostridia</taxon>
        <taxon>Peptostreptococcales</taxon>
        <taxon>Peptostreptococcaceae</taxon>
        <taxon>Peptostreptococcus</taxon>
    </lineage>
</organism>
<evidence type="ECO:0000256" key="2">
    <source>
        <dbReference type="ARBA" id="ARBA00023125"/>
    </source>
</evidence>
<keyword evidence="3" id="KW-0804">Transcription</keyword>
<dbReference type="InterPro" id="IPR036390">
    <property type="entry name" value="WH_DNA-bd_sf"/>
</dbReference>
<keyword evidence="6" id="KW-1185">Reference proteome</keyword>
<reference evidence="5 6" key="1">
    <citation type="submission" date="2019-08" db="EMBL/GenBank/DDBJ databases">
        <title>In-depth cultivation of the pig gut microbiome towards novel bacterial diversity and tailored functional studies.</title>
        <authorList>
            <person name="Wylensek D."/>
            <person name="Hitch T.C.A."/>
            <person name="Clavel T."/>
        </authorList>
    </citation>
    <scope>NUCLEOTIDE SEQUENCE [LARGE SCALE GENOMIC DNA]</scope>
    <source>
        <strain evidence="5 6">WCA-SAB-591-4A-A</strain>
    </source>
</reference>
<evidence type="ECO:0000313" key="5">
    <source>
        <dbReference type="EMBL" id="MST61960.1"/>
    </source>
</evidence>
<dbReference type="PROSITE" id="PS50042">
    <property type="entry name" value="CNMP_BINDING_3"/>
    <property type="match status" value="1"/>
</dbReference>
<dbReference type="Gene3D" id="2.60.120.10">
    <property type="entry name" value="Jelly Rolls"/>
    <property type="match status" value="1"/>
</dbReference>
<dbReference type="SUPFAM" id="SSF46785">
    <property type="entry name" value="Winged helix' DNA-binding domain"/>
    <property type="match status" value="1"/>
</dbReference>
<comment type="caution">
    <text evidence="5">The sequence shown here is derived from an EMBL/GenBank/DDBJ whole genome shotgun (WGS) entry which is preliminary data.</text>
</comment>
<dbReference type="SUPFAM" id="SSF51206">
    <property type="entry name" value="cAMP-binding domain-like"/>
    <property type="match status" value="1"/>
</dbReference>
<name>A0A6N7WZ50_9FIRM</name>
<sequence>MEMDNTFWDRSIFRGISEESKKAIEKLNKKEVTYDSNTMIIREGQEIKYFAIIIEGVLKSTEYTSSGKELNSSYFFAKEQHSSYYFAGDAFPFYLIYGGVKNYFFNVLALKKSRVVWLPVDELKEIIDKDPVFLHNILQFVAKYNCYSKVLLRGVQYRRVVERLSYWLIYMNNSDELIEIPNSQEVLADMLHVNRSSLNQELVQLDKDGIIQFNRKSIRVLDKEYLESLL</sequence>
<evidence type="ECO:0000259" key="4">
    <source>
        <dbReference type="PROSITE" id="PS50042"/>
    </source>
</evidence>
<evidence type="ECO:0000256" key="1">
    <source>
        <dbReference type="ARBA" id="ARBA00023015"/>
    </source>
</evidence>
<dbReference type="GO" id="GO:0006355">
    <property type="term" value="P:regulation of DNA-templated transcription"/>
    <property type="evidence" value="ECO:0007669"/>
    <property type="project" value="InterPro"/>
</dbReference>
<dbReference type="Pfam" id="PF13545">
    <property type="entry name" value="HTH_Crp_2"/>
    <property type="match status" value="1"/>
</dbReference>
<keyword evidence="2" id="KW-0238">DNA-binding</keyword>
<dbReference type="InterPro" id="IPR014710">
    <property type="entry name" value="RmlC-like_jellyroll"/>
</dbReference>
<protein>
    <submittedName>
        <fullName evidence="5">Crp/Fnr family transcriptional regulator</fullName>
    </submittedName>
</protein>
<dbReference type="AlphaFoldDB" id="A0A6N7WZ50"/>
<evidence type="ECO:0000313" key="6">
    <source>
        <dbReference type="Proteomes" id="UP000440713"/>
    </source>
</evidence>
<dbReference type="InterPro" id="IPR000595">
    <property type="entry name" value="cNMP-bd_dom"/>
</dbReference>
<dbReference type="Gene3D" id="1.10.10.10">
    <property type="entry name" value="Winged helix-like DNA-binding domain superfamily/Winged helix DNA-binding domain"/>
    <property type="match status" value="1"/>
</dbReference>
<feature type="domain" description="Cyclic nucleotide-binding" evidence="4">
    <location>
        <begin position="12"/>
        <end position="127"/>
    </location>
</feature>
<dbReference type="GO" id="GO:0003677">
    <property type="term" value="F:DNA binding"/>
    <property type="evidence" value="ECO:0007669"/>
    <property type="project" value="UniProtKB-KW"/>
</dbReference>
<proteinExistence type="predicted"/>
<dbReference type="InterPro" id="IPR012318">
    <property type="entry name" value="HTH_CRP"/>
</dbReference>
<evidence type="ECO:0000256" key="3">
    <source>
        <dbReference type="ARBA" id="ARBA00023163"/>
    </source>
</evidence>
<gene>
    <name evidence="5" type="ORF">FYJ71_03090</name>
</gene>
<dbReference type="CDD" id="cd00038">
    <property type="entry name" value="CAP_ED"/>
    <property type="match status" value="1"/>
</dbReference>
<dbReference type="InterPro" id="IPR018490">
    <property type="entry name" value="cNMP-bd_dom_sf"/>
</dbReference>
<keyword evidence="1" id="KW-0805">Transcription regulation</keyword>
<dbReference type="Proteomes" id="UP000440713">
    <property type="component" value="Unassembled WGS sequence"/>
</dbReference>
<dbReference type="InterPro" id="IPR036388">
    <property type="entry name" value="WH-like_DNA-bd_sf"/>
</dbReference>